<evidence type="ECO:0000256" key="3">
    <source>
        <dbReference type="ARBA" id="ARBA00022475"/>
    </source>
</evidence>
<keyword evidence="5" id="KW-1133">Transmembrane helix</keyword>
<keyword evidence="3" id="KW-1003">Cell membrane</keyword>
<sequence length="308" mass="33150">MIAYLARVLVRSVVTLFAIVSVTFIATRLSGNPIDTFLGEGLTTEGREELIRYFQLDRTLWEQYLAFLRGVVSGEFGLSFVDRRPVTQVVAERLWPSGQLLLCAVALTIAVSIPLGVLGAIFRKSWIGSAVMTVAFAGYAVPSFILAILMILTFSYWLNWLPVVGNATPLHYIMPTIAMSGVLVAALTRFTRNAMLDVLGQDFIRTARAKGLSEARVVLRHGLGNAGVTVISVIGLQIAGLAAAGSVVVETIFSWPGIGQLLVTSAITRDYPVLQFGVIAVAVAVVAINALTDIAYALADPRIRLARS</sequence>
<dbReference type="InterPro" id="IPR035906">
    <property type="entry name" value="MetI-like_sf"/>
</dbReference>
<organism evidence="9 10">
    <name type="scientific">Pseudooceanicola nanhaiensis</name>
    <dbReference type="NCBI Taxonomy" id="375761"/>
    <lineage>
        <taxon>Bacteria</taxon>
        <taxon>Pseudomonadati</taxon>
        <taxon>Pseudomonadota</taxon>
        <taxon>Alphaproteobacteria</taxon>
        <taxon>Rhodobacterales</taxon>
        <taxon>Paracoccaceae</taxon>
        <taxon>Pseudooceanicola</taxon>
    </lineage>
</organism>
<dbReference type="PANTHER" id="PTHR43163:SF6">
    <property type="entry name" value="DIPEPTIDE TRANSPORT SYSTEM PERMEASE PROTEIN DPPB-RELATED"/>
    <property type="match status" value="1"/>
</dbReference>
<reference evidence="9" key="1">
    <citation type="journal article" date="2014" name="Int. J. Syst. Evol. Microbiol.">
        <title>Complete genome sequence of Corynebacterium casei LMG S-19264T (=DSM 44701T), isolated from a smear-ripened cheese.</title>
        <authorList>
            <consortium name="US DOE Joint Genome Institute (JGI-PGF)"/>
            <person name="Walter F."/>
            <person name="Albersmeier A."/>
            <person name="Kalinowski J."/>
            <person name="Ruckert C."/>
        </authorList>
    </citation>
    <scope>NUCLEOTIDE SEQUENCE</scope>
    <source>
        <strain evidence="9">CGMCC 1.6293</strain>
    </source>
</reference>
<name>A0A917SJX9_9RHOB</name>
<comment type="similarity">
    <text evidence="7">Belongs to the binding-protein-dependent transport system permease family.</text>
</comment>
<keyword evidence="10" id="KW-1185">Reference proteome</keyword>
<dbReference type="Proteomes" id="UP000649829">
    <property type="component" value="Unassembled WGS sequence"/>
</dbReference>
<dbReference type="CDD" id="cd06261">
    <property type="entry name" value="TM_PBP2"/>
    <property type="match status" value="1"/>
</dbReference>
<gene>
    <name evidence="9" type="ORF">GCM10011534_00630</name>
</gene>
<feature type="domain" description="ABC transmembrane type-1" evidence="8">
    <location>
        <begin position="94"/>
        <end position="292"/>
    </location>
</feature>
<evidence type="ECO:0000259" key="8">
    <source>
        <dbReference type="PROSITE" id="PS50928"/>
    </source>
</evidence>
<dbReference type="PROSITE" id="PS50928">
    <property type="entry name" value="ABC_TM1"/>
    <property type="match status" value="1"/>
</dbReference>
<dbReference type="SUPFAM" id="SSF161098">
    <property type="entry name" value="MetI-like"/>
    <property type="match status" value="1"/>
</dbReference>
<dbReference type="AlphaFoldDB" id="A0A917SJX9"/>
<evidence type="ECO:0000256" key="6">
    <source>
        <dbReference type="ARBA" id="ARBA00023136"/>
    </source>
</evidence>
<keyword evidence="4" id="KW-0812">Transmembrane</keyword>
<protein>
    <submittedName>
        <fullName evidence="9">ABC transporter permease</fullName>
    </submittedName>
</protein>
<dbReference type="InterPro" id="IPR000515">
    <property type="entry name" value="MetI-like"/>
</dbReference>
<evidence type="ECO:0000313" key="9">
    <source>
        <dbReference type="EMBL" id="GGL82429.1"/>
    </source>
</evidence>
<dbReference type="RefSeq" id="WP_028285048.1">
    <property type="nucleotide sequence ID" value="NZ_BMLF01000001.1"/>
</dbReference>
<proteinExistence type="inferred from homology"/>
<evidence type="ECO:0000313" key="10">
    <source>
        <dbReference type="Proteomes" id="UP000649829"/>
    </source>
</evidence>
<evidence type="ECO:0000256" key="4">
    <source>
        <dbReference type="ARBA" id="ARBA00022692"/>
    </source>
</evidence>
<dbReference type="EMBL" id="BMLF01000001">
    <property type="protein sequence ID" value="GGL82429.1"/>
    <property type="molecule type" value="Genomic_DNA"/>
</dbReference>
<dbReference type="GO" id="GO:0055085">
    <property type="term" value="P:transmembrane transport"/>
    <property type="evidence" value="ECO:0007669"/>
    <property type="project" value="InterPro"/>
</dbReference>
<comment type="subcellular location">
    <subcellularLocation>
        <location evidence="1 7">Cell membrane</location>
        <topology evidence="1 7">Multi-pass membrane protein</topology>
    </subcellularLocation>
</comment>
<dbReference type="Pfam" id="PF00528">
    <property type="entry name" value="BPD_transp_1"/>
    <property type="match status" value="1"/>
</dbReference>
<comment type="caution">
    <text evidence="9">The sequence shown here is derived from an EMBL/GenBank/DDBJ whole genome shotgun (WGS) entry which is preliminary data.</text>
</comment>
<evidence type="ECO:0000256" key="2">
    <source>
        <dbReference type="ARBA" id="ARBA00022448"/>
    </source>
</evidence>
<reference evidence="9" key="2">
    <citation type="submission" date="2020-09" db="EMBL/GenBank/DDBJ databases">
        <authorList>
            <person name="Sun Q."/>
            <person name="Zhou Y."/>
        </authorList>
    </citation>
    <scope>NUCLEOTIDE SEQUENCE</scope>
    <source>
        <strain evidence="9">CGMCC 1.6293</strain>
    </source>
</reference>
<keyword evidence="6" id="KW-0472">Membrane</keyword>
<keyword evidence="2 7" id="KW-0813">Transport</keyword>
<evidence type="ECO:0000256" key="7">
    <source>
        <dbReference type="RuleBase" id="RU363032"/>
    </source>
</evidence>
<accession>A0A917SJX9</accession>
<dbReference type="PANTHER" id="PTHR43163">
    <property type="entry name" value="DIPEPTIDE TRANSPORT SYSTEM PERMEASE PROTEIN DPPB-RELATED"/>
    <property type="match status" value="1"/>
</dbReference>
<dbReference type="GO" id="GO:0005886">
    <property type="term" value="C:plasma membrane"/>
    <property type="evidence" value="ECO:0007669"/>
    <property type="project" value="UniProtKB-SubCell"/>
</dbReference>
<dbReference type="Gene3D" id="1.10.3720.10">
    <property type="entry name" value="MetI-like"/>
    <property type="match status" value="1"/>
</dbReference>
<evidence type="ECO:0000256" key="5">
    <source>
        <dbReference type="ARBA" id="ARBA00022989"/>
    </source>
</evidence>
<evidence type="ECO:0000256" key="1">
    <source>
        <dbReference type="ARBA" id="ARBA00004651"/>
    </source>
</evidence>